<name>A0A6C0HNB4_9ZZZZ</name>
<dbReference type="AlphaFoldDB" id="A0A6C0HNB4"/>
<dbReference type="EMBL" id="MN739987">
    <property type="protein sequence ID" value="QHT81646.1"/>
    <property type="molecule type" value="Genomic_DNA"/>
</dbReference>
<sequence length="620" mass="70931">MPQISIPKACFNIDNLNSKQQEIRDTLKQLLTHDTNCDHKDEDILDYFSKIKIKKDKIKLVTFNSDDEHTMKILRLLYESNVCYDKVREFCKNKISDVFKYKLKKLSKKILKHIKNTKNLVQKKFKGISYSLNKPQDTPQINKLWVTCSKGADCCLFMKTIIDMETHSTAYYLRLLVNSIIYNPTISNPNEPNEPINPLILSLTSVKIKSLNGVWMADWNHIIIEEIKTIENVKNSTTTNASASANNLVNSTTLNLFNPRTKQNSKDYISVDDDGNMPFSVNTKSTRIIEFTTFKPRLIMGFGPSAAGKTYLTNEIIKIFKATQPDTFPTTFISIDGGLIRESSYVYQAIIDNIAEYNNGTNGQKFDGFKNLMNNKNNELFPSTYIKEEFTKYLKKHYEGKISLYVPTTLSITVHKLLPTVENFVQPYIDITGDEKSWIGLHIWQHKTTDECNMKNKYKCKGTEATGEAREVIEGKKFSSKAWALSQAYAKELLLKAPGYKLKIHNSGGSTYINYNTVFNPKSSPNNSSIYGFSKNSIENNTQHVSRVRRFPSKIVNHSVNNISIIKDYTDYKPNTANANLQDDFIKALKSTELFEYCHKTNDANDANNNKSCKVFYNTK</sequence>
<protein>
    <submittedName>
        <fullName evidence="1">Uncharacterized protein</fullName>
    </submittedName>
</protein>
<evidence type="ECO:0000313" key="1">
    <source>
        <dbReference type="EMBL" id="QHT81646.1"/>
    </source>
</evidence>
<organism evidence="1">
    <name type="scientific">viral metagenome</name>
    <dbReference type="NCBI Taxonomy" id="1070528"/>
    <lineage>
        <taxon>unclassified sequences</taxon>
        <taxon>metagenomes</taxon>
        <taxon>organismal metagenomes</taxon>
    </lineage>
</organism>
<proteinExistence type="predicted"/>
<accession>A0A6C0HNB4</accession>
<reference evidence="1" key="1">
    <citation type="journal article" date="2020" name="Nature">
        <title>Giant virus diversity and host interactions through global metagenomics.</title>
        <authorList>
            <person name="Schulz F."/>
            <person name="Roux S."/>
            <person name="Paez-Espino D."/>
            <person name="Jungbluth S."/>
            <person name="Walsh D.A."/>
            <person name="Denef V.J."/>
            <person name="McMahon K.D."/>
            <person name="Konstantinidis K.T."/>
            <person name="Eloe-Fadrosh E.A."/>
            <person name="Kyrpides N.C."/>
            <person name="Woyke T."/>
        </authorList>
    </citation>
    <scope>NUCLEOTIDE SEQUENCE</scope>
    <source>
        <strain evidence="1">GVMAG-M-3300023184-13</strain>
    </source>
</reference>